<evidence type="ECO:0000313" key="5">
    <source>
        <dbReference type="Proteomes" id="UP001055108"/>
    </source>
</evidence>
<dbReference type="EMBL" id="BPQM01000076">
    <property type="protein sequence ID" value="GJD79910.1"/>
    <property type="molecule type" value="Genomic_DNA"/>
</dbReference>
<dbReference type="InterPro" id="IPR001789">
    <property type="entry name" value="Sig_transdc_resp-reg_receiver"/>
</dbReference>
<dbReference type="InterPro" id="IPR050595">
    <property type="entry name" value="Bact_response_regulator"/>
</dbReference>
<accession>A0AA37HQQ5</accession>
<feature type="domain" description="Response regulatory" evidence="3">
    <location>
        <begin position="20"/>
        <end position="134"/>
    </location>
</feature>
<dbReference type="SUPFAM" id="SSF52172">
    <property type="entry name" value="CheY-like"/>
    <property type="match status" value="1"/>
</dbReference>
<evidence type="ECO:0000256" key="2">
    <source>
        <dbReference type="PROSITE-ProRule" id="PRU00169"/>
    </source>
</evidence>
<keyword evidence="1 2" id="KW-0597">Phosphoprotein</keyword>
<protein>
    <submittedName>
        <fullName evidence="4">Hydrogenase transcriptional regulatory protein hupR1</fullName>
    </submittedName>
</protein>
<dbReference type="Pfam" id="PF00072">
    <property type="entry name" value="Response_reg"/>
    <property type="match status" value="1"/>
</dbReference>
<evidence type="ECO:0000259" key="3">
    <source>
        <dbReference type="PROSITE" id="PS50110"/>
    </source>
</evidence>
<proteinExistence type="predicted"/>
<name>A0AA37HQQ5_9HYPH</name>
<dbReference type="Proteomes" id="UP001055108">
    <property type="component" value="Unassembled WGS sequence"/>
</dbReference>
<comment type="caution">
    <text evidence="4">The sequence shown here is derived from an EMBL/GenBank/DDBJ whole genome shotgun (WGS) entry which is preliminary data.</text>
</comment>
<feature type="modified residue" description="4-aspartylphosphate" evidence="2">
    <location>
        <position position="70"/>
    </location>
</feature>
<dbReference type="InterPro" id="IPR011006">
    <property type="entry name" value="CheY-like_superfamily"/>
</dbReference>
<dbReference type="PANTHER" id="PTHR44591">
    <property type="entry name" value="STRESS RESPONSE REGULATOR PROTEIN 1"/>
    <property type="match status" value="1"/>
</dbReference>
<evidence type="ECO:0000256" key="1">
    <source>
        <dbReference type="ARBA" id="ARBA00022553"/>
    </source>
</evidence>
<gene>
    <name evidence="4" type="primary">hupR1</name>
    <name evidence="4" type="ORF">NBEOAGPD_3141</name>
</gene>
<dbReference type="AlphaFoldDB" id="A0AA37HQQ5"/>
<sequence length="150" mass="15500">MSRDECGVIMEGGYAPGTFAVLLVEDVPVQMMAAASALQDAGLRVVEAPTVEAATSALGADAELRVIVADIDLDGEPLTGLTLAKAVAARWPDLAVLIISGVIMPETDAMPAGARFLQKPFEPEALVDAVRSLVEARDAGRLAPDGSITD</sequence>
<dbReference type="SMART" id="SM00448">
    <property type="entry name" value="REC"/>
    <property type="match status" value="1"/>
</dbReference>
<organism evidence="4 5">
    <name type="scientific">Methylobacterium gregans</name>
    <dbReference type="NCBI Taxonomy" id="374424"/>
    <lineage>
        <taxon>Bacteria</taxon>
        <taxon>Pseudomonadati</taxon>
        <taxon>Pseudomonadota</taxon>
        <taxon>Alphaproteobacteria</taxon>
        <taxon>Hyphomicrobiales</taxon>
        <taxon>Methylobacteriaceae</taxon>
        <taxon>Methylobacterium</taxon>
    </lineage>
</organism>
<reference evidence="4" key="1">
    <citation type="journal article" date="2016" name="Front. Microbiol.">
        <title>Genome Sequence of the Piezophilic, Mesophilic Sulfate-Reducing Bacterium Desulfovibrio indicus J2T.</title>
        <authorList>
            <person name="Cao J."/>
            <person name="Maignien L."/>
            <person name="Shao Z."/>
            <person name="Alain K."/>
            <person name="Jebbar M."/>
        </authorList>
    </citation>
    <scope>NUCLEOTIDE SEQUENCE</scope>
    <source>
        <strain evidence="4">NBRC 103626</strain>
    </source>
</reference>
<dbReference type="PROSITE" id="PS50110">
    <property type="entry name" value="RESPONSE_REGULATORY"/>
    <property type="match status" value="1"/>
</dbReference>
<keyword evidence="5" id="KW-1185">Reference proteome</keyword>
<evidence type="ECO:0000313" key="4">
    <source>
        <dbReference type="EMBL" id="GJD79910.1"/>
    </source>
</evidence>
<dbReference type="Gene3D" id="3.40.50.2300">
    <property type="match status" value="1"/>
</dbReference>
<reference evidence="4" key="2">
    <citation type="submission" date="2021-08" db="EMBL/GenBank/DDBJ databases">
        <authorList>
            <person name="Tani A."/>
            <person name="Ola A."/>
            <person name="Ogura Y."/>
            <person name="Katsura K."/>
            <person name="Hayashi T."/>
        </authorList>
    </citation>
    <scope>NUCLEOTIDE SEQUENCE</scope>
    <source>
        <strain evidence="4">NBRC 103626</strain>
    </source>
</reference>
<dbReference type="PANTHER" id="PTHR44591:SF21">
    <property type="entry name" value="TWO-COMPONENT RESPONSE REGULATOR"/>
    <property type="match status" value="1"/>
</dbReference>
<dbReference type="GO" id="GO:0000160">
    <property type="term" value="P:phosphorelay signal transduction system"/>
    <property type="evidence" value="ECO:0007669"/>
    <property type="project" value="InterPro"/>
</dbReference>